<name>A0A7K4S3Z6_COLPI</name>
<evidence type="ECO:0000256" key="1">
    <source>
        <dbReference type="ARBA" id="ARBA00004496"/>
    </source>
</evidence>
<keyword evidence="7" id="KW-1185">Reference proteome</keyword>
<dbReference type="EMBL" id="VYZG01001192">
    <property type="protein sequence ID" value="NWQ80230.1"/>
    <property type="molecule type" value="Genomic_DNA"/>
</dbReference>
<comment type="subcellular location">
    <subcellularLocation>
        <location evidence="1">Cytoplasm</location>
    </subcellularLocation>
</comment>
<comment type="caution">
    <text evidence="6">The sequence shown here is derived from an EMBL/GenBank/DDBJ whole genome shotgun (WGS) entry which is preliminary data.</text>
</comment>
<dbReference type="PANTHER" id="PTHR35971:SF5">
    <property type="entry name" value="OBSCURIN LIKE CYTOSKELETAL ADAPTOR 1"/>
    <property type="match status" value="1"/>
</dbReference>
<dbReference type="OrthoDB" id="10072266at2759"/>
<feature type="domain" description="Ig-like" evidence="5">
    <location>
        <begin position="26"/>
        <end position="93"/>
    </location>
</feature>
<dbReference type="Gene3D" id="2.60.40.10">
    <property type="entry name" value="Immunoglobulins"/>
    <property type="match status" value="1"/>
</dbReference>
<proteinExistence type="predicted"/>
<protein>
    <submittedName>
        <fullName evidence="6">OBSCN protein</fullName>
    </submittedName>
</protein>
<evidence type="ECO:0000256" key="4">
    <source>
        <dbReference type="ARBA" id="ARBA00023157"/>
    </source>
</evidence>
<dbReference type="Pfam" id="PF07679">
    <property type="entry name" value="I-set"/>
    <property type="match status" value="1"/>
</dbReference>
<dbReference type="InterPro" id="IPR013783">
    <property type="entry name" value="Ig-like_fold"/>
</dbReference>
<dbReference type="SUPFAM" id="SSF48726">
    <property type="entry name" value="Immunoglobulin"/>
    <property type="match status" value="1"/>
</dbReference>
<evidence type="ECO:0000256" key="3">
    <source>
        <dbReference type="ARBA" id="ARBA00022553"/>
    </source>
</evidence>
<accession>A0A7K4S3Z6</accession>
<evidence type="ECO:0000256" key="2">
    <source>
        <dbReference type="ARBA" id="ARBA00022490"/>
    </source>
</evidence>
<organism evidence="6 7">
    <name type="scientific">Columbina picui</name>
    <name type="common">Picui ground-dove</name>
    <dbReference type="NCBI Taxonomy" id="115618"/>
    <lineage>
        <taxon>Eukaryota</taxon>
        <taxon>Metazoa</taxon>
        <taxon>Chordata</taxon>
        <taxon>Craniata</taxon>
        <taxon>Vertebrata</taxon>
        <taxon>Euteleostomi</taxon>
        <taxon>Archelosauria</taxon>
        <taxon>Archosauria</taxon>
        <taxon>Dinosauria</taxon>
        <taxon>Saurischia</taxon>
        <taxon>Theropoda</taxon>
        <taxon>Coelurosauria</taxon>
        <taxon>Aves</taxon>
        <taxon>Neognathae</taxon>
        <taxon>Neoaves</taxon>
        <taxon>Columbimorphae</taxon>
        <taxon>Columbiformes</taxon>
        <taxon>Columbidae</taxon>
        <taxon>Columbina</taxon>
    </lineage>
</organism>
<feature type="non-terminal residue" evidence="6">
    <location>
        <position position="93"/>
    </location>
</feature>
<dbReference type="InterPro" id="IPR036179">
    <property type="entry name" value="Ig-like_dom_sf"/>
</dbReference>
<dbReference type="PANTHER" id="PTHR35971">
    <property type="entry name" value="SI:DKEY-31G6.6"/>
    <property type="match status" value="1"/>
</dbReference>
<dbReference type="PROSITE" id="PS50835">
    <property type="entry name" value="IG_LIKE"/>
    <property type="match status" value="1"/>
</dbReference>
<keyword evidence="3" id="KW-0597">Phosphoprotein</keyword>
<evidence type="ECO:0000259" key="5">
    <source>
        <dbReference type="PROSITE" id="PS50835"/>
    </source>
</evidence>
<dbReference type="Proteomes" id="UP000530263">
    <property type="component" value="Unassembled WGS sequence"/>
</dbReference>
<dbReference type="InterPro" id="IPR052385">
    <property type="entry name" value="Obscurin/Obscurin-like_Reg"/>
</dbReference>
<keyword evidence="2" id="KW-0963">Cytoplasm</keyword>
<keyword evidence="4" id="KW-1015">Disulfide bond</keyword>
<sequence length="93" mass="10432">EADGGEYTCDTGDQQTTAAVLVKALPVLFKHWLKNEEVEEGRTAVLCCELTKPNVPVEWRKGDTVLQPSDKYEMRQEGTRVELFIYGADAQDV</sequence>
<dbReference type="AlphaFoldDB" id="A0A7K4S3Z6"/>
<dbReference type="InterPro" id="IPR013098">
    <property type="entry name" value="Ig_I-set"/>
</dbReference>
<feature type="non-terminal residue" evidence="6">
    <location>
        <position position="1"/>
    </location>
</feature>
<evidence type="ECO:0000313" key="6">
    <source>
        <dbReference type="EMBL" id="NWQ80230.1"/>
    </source>
</evidence>
<dbReference type="InterPro" id="IPR007110">
    <property type="entry name" value="Ig-like_dom"/>
</dbReference>
<reference evidence="6 7" key="1">
    <citation type="submission" date="2019-09" db="EMBL/GenBank/DDBJ databases">
        <title>Bird 10,000 Genomes (B10K) Project - Family phase.</title>
        <authorList>
            <person name="Zhang G."/>
        </authorList>
    </citation>
    <scope>NUCLEOTIDE SEQUENCE [LARGE SCALE GENOMIC DNA]</scope>
    <source>
        <strain evidence="6">B10K-DU-021-26</strain>
        <tissue evidence="6">Mixed tissue sample</tissue>
    </source>
</reference>
<evidence type="ECO:0000313" key="7">
    <source>
        <dbReference type="Proteomes" id="UP000530263"/>
    </source>
</evidence>
<dbReference type="GO" id="GO:0005737">
    <property type="term" value="C:cytoplasm"/>
    <property type="evidence" value="ECO:0007669"/>
    <property type="project" value="UniProtKB-SubCell"/>
</dbReference>
<gene>
    <name evidence="6" type="primary">Obscn_9</name>
    <name evidence="6" type="ORF">COLPIC_R14473</name>
</gene>